<accession>A0ABN2M4Q3</accession>
<comment type="caution">
    <text evidence="1">The sequence shown here is derived from an EMBL/GenBank/DDBJ whole genome shotgun (WGS) entry which is preliminary data.</text>
</comment>
<evidence type="ECO:0000313" key="2">
    <source>
        <dbReference type="Proteomes" id="UP001499938"/>
    </source>
</evidence>
<protein>
    <recommendedName>
        <fullName evidence="3">MmcQ/YjbR family DNA-binding protein</fullName>
    </recommendedName>
</protein>
<dbReference type="InterPro" id="IPR058532">
    <property type="entry name" value="YjbR/MT2646/Rv2570-like"/>
</dbReference>
<proteinExistence type="predicted"/>
<dbReference type="Pfam" id="PF04237">
    <property type="entry name" value="YjbR"/>
    <property type="match status" value="1"/>
</dbReference>
<dbReference type="EMBL" id="BAAAPO010000062">
    <property type="protein sequence ID" value="GAA1809366.1"/>
    <property type="molecule type" value="Genomic_DNA"/>
</dbReference>
<reference evidence="1 2" key="1">
    <citation type="journal article" date="2019" name="Int. J. Syst. Evol. Microbiol.">
        <title>The Global Catalogue of Microorganisms (GCM) 10K type strain sequencing project: providing services to taxonomists for standard genome sequencing and annotation.</title>
        <authorList>
            <consortium name="The Broad Institute Genomics Platform"/>
            <consortium name="The Broad Institute Genome Sequencing Center for Infectious Disease"/>
            <person name="Wu L."/>
            <person name="Ma J."/>
        </authorList>
    </citation>
    <scope>NUCLEOTIDE SEQUENCE [LARGE SCALE GENOMIC DNA]</scope>
    <source>
        <strain evidence="1 2">JCM 15592</strain>
    </source>
</reference>
<gene>
    <name evidence="1" type="ORF">GCM10009811_35750</name>
</gene>
<dbReference type="Proteomes" id="UP001499938">
    <property type="component" value="Unassembled WGS sequence"/>
</dbReference>
<keyword evidence="2" id="KW-1185">Reference proteome</keyword>
<name>A0ABN2M4Q3_9MICO</name>
<dbReference type="RefSeq" id="WP_344088870.1">
    <property type="nucleotide sequence ID" value="NZ_BAAAPO010000062.1"/>
</dbReference>
<organism evidence="1 2">
    <name type="scientific">Nostocoides veronense</name>
    <dbReference type="NCBI Taxonomy" id="330836"/>
    <lineage>
        <taxon>Bacteria</taxon>
        <taxon>Bacillati</taxon>
        <taxon>Actinomycetota</taxon>
        <taxon>Actinomycetes</taxon>
        <taxon>Micrococcales</taxon>
        <taxon>Intrasporangiaceae</taxon>
        <taxon>Nostocoides</taxon>
    </lineage>
</organism>
<evidence type="ECO:0008006" key="3">
    <source>
        <dbReference type="Google" id="ProtNLM"/>
    </source>
</evidence>
<evidence type="ECO:0000313" key="1">
    <source>
        <dbReference type="EMBL" id="GAA1809366.1"/>
    </source>
</evidence>
<sequence length="123" mass="13730">MGERPDVPDWMLDTLRAATAVLPECREERAWVGTRWRVGQATIAHLFGGEDGLFRITLRGDPDDVAAFSHLGPPYFKSDWGSNVIGMMLDEATDWGEVAEMVTISYCIQAPRHLADRVDLPTI</sequence>